<evidence type="ECO:0000313" key="3">
    <source>
        <dbReference type="Proteomes" id="UP001202328"/>
    </source>
</evidence>
<dbReference type="PROSITE" id="PS50181">
    <property type="entry name" value="FBOX"/>
    <property type="match status" value="1"/>
</dbReference>
<organism evidence="2 3">
    <name type="scientific">Papaver atlanticum</name>
    <dbReference type="NCBI Taxonomy" id="357466"/>
    <lineage>
        <taxon>Eukaryota</taxon>
        <taxon>Viridiplantae</taxon>
        <taxon>Streptophyta</taxon>
        <taxon>Embryophyta</taxon>
        <taxon>Tracheophyta</taxon>
        <taxon>Spermatophyta</taxon>
        <taxon>Magnoliopsida</taxon>
        <taxon>Ranunculales</taxon>
        <taxon>Papaveraceae</taxon>
        <taxon>Papaveroideae</taxon>
        <taxon>Papaver</taxon>
    </lineage>
</organism>
<evidence type="ECO:0000259" key="1">
    <source>
        <dbReference type="PROSITE" id="PS50181"/>
    </source>
</evidence>
<dbReference type="InterPro" id="IPR001810">
    <property type="entry name" value="F-box_dom"/>
</dbReference>
<dbReference type="PANTHER" id="PTHR31672:SF13">
    <property type="entry name" value="F-BOX PROTEIN CPR30-LIKE"/>
    <property type="match status" value="1"/>
</dbReference>
<dbReference type="InterPro" id="IPR017451">
    <property type="entry name" value="F-box-assoc_interact_dom"/>
</dbReference>
<dbReference type="InterPro" id="IPR036047">
    <property type="entry name" value="F-box-like_dom_sf"/>
</dbReference>
<name>A0AAD4RV08_9MAGN</name>
<dbReference type="InterPro" id="IPR013187">
    <property type="entry name" value="F-box-assoc_dom_typ3"/>
</dbReference>
<dbReference type="InterPro" id="IPR050796">
    <property type="entry name" value="SCF_F-box_component"/>
</dbReference>
<dbReference type="PANTHER" id="PTHR31672">
    <property type="entry name" value="BNACNNG10540D PROTEIN"/>
    <property type="match status" value="1"/>
</dbReference>
<evidence type="ECO:0000313" key="2">
    <source>
        <dbReference type="EMBL" id="KAI3833497.1"/>
    </source>
</evidence>
<dbReference type="Proteomes" id="UP001202328">
    <property type="component" value="Unassembled WGS sequence"/>
</dbReference>
<dbReference type="NCBIfam" id="TIGR01640">
    <property type="entry name" value="F_box_assoc_1"/>
    <property type="match status" value="1"/>
</dbReference>
<sequence length="418" mass="47396">MDRILPSELTLEILSRLPADSVLQCREVCTGWRDLIGHLSNAHMRLQQSSQLDGNSFPSLSSHIAANVAVGLLFCFIFPKESGNQFYYGEYHNHPNYKLKRINQPPTFNKSVVGSCNGLICFAEGKDILVQEPSYICNPITSEYLNFRRLNVKRNSEFGAIVCGFGYHTSTKKYKIVKICYIQDQPLGRVMVYTLGSGSGWRDIGETAYSLRPTRGFFHAILSYRSSFGTLANGALHWLTNENKILSFDLANENLYLLPFPLFDRTTSAWDYFHLEVLGGCLCFVHKKLGEPLLDIWFLRKQGETSSFDLNEQGDYHSFVWIKKFSIPTGCQAAPCALTNSGEVLLLCRSSLFCFNPKTATLERLTDKGISHVLPHVNSFVSLKALGEKCLFRKRYYANPAPKEIFIKQQREDTDQET</sequence>
<gene>
    <name evidence="2" type="ORF">MKW98_024496</name>
</gene>
<proteinExistence type="predicted"/>
<dbReference type="Gene3D" id="1.20.1280.50">
    <property type="match status" value="1"/>
</dbReference>
<feature type="domain" description="F-box" evidence="1">
    <location>
        <begin position="1"/>
        <end position="46"/>
    </location>
</feature>
<dbReference type="Pfam" id="PF08268">
    <property type="entry name" value="FBA_3"/>
    <property type="match status" value="1"/>
</dbReference>
<accession>A0AAD4RV08</accession>
<dbReference type="Pfam" id="PF12937">
    <property type="entry name" value="F-box-like"/>
    <property type="match status" value="1"/>
</dbReference>
<reference evidence="2" key="1">
    <citation type="submission" date="2022-04" db="EMBL/GenBank/DDBJ databases">
        <title>A functionally conserved STORR gene fusion in Papaver species that diverged 16.8 million years ago.</title>
        <authorList>
            <person name="Catania T."/>
        </authorList>
    </citation>
    <scope>NUCLEOTIDE SEQUENCE</scope>
    <source>
        <strain evidence="2">S-188037</strain>
    </source>
</reference>
<comment type="caution">
    <text evidence="2">The sequence shown here is derived from an EMBL/GenBank/DDBJ whole genome shotgun (WGS) entry which is preliminary data.</text>
</comment>
<dbReference type="SUPFAM" id="SSF81383">
    <property type="entry name" value="F-box domain"/>
    <property type="match status" value="1"/>
</dbReference>
<dbReference type="SMART" id="SM00256">
    <property type="entry name" value="FBOX"/>
    <property type="match status" value="1"/>
</dbReference>
<keyword evidence="3" id="KW-1185">Reference proteome</keyword>
<dbReference type="EMBL" id="JAJJMB010017954">
    <property type="protein sequence ID" value="KAI3833497.1"/>
    <property type="molecule type" value="Genomic_DNA"/>
</dbReference>
<protein>
    <recommendedName>
        <fullName evidence="1">F-box domain-containing protein</fullName>
    </recommendedName>
</protein>
<dbReference type="AlphaFoldDB" id="A0AAD4RV08"/>